<evidence type="ECO:0000313" key="1">
    <source>
        <dbReference type="EMBL" id="CAH2241088.1"/>
    </source>
</evidence>
<dbReference type="AlphaFoldDB" id="A0A8S4RVZ9"/>
<keyword evidence="2" id="KW-1185">Reference proteome</keyword>
<accession>A0A8S4RVZ9</accession>
<evidence type="ECO:0000313" key="2">
    <source>
        <dbReference type="Proteomes" id="UP000838756"/>
    </source>
</evidence>
<proteinExistence type="predicted"/>
<name>A0A8S4RVZ9_9NEOP</name>
<dbReference type="EMBL" id="CAKXAJ010025571">
    <property type="protein sequence ID" value="CAH2241088.1"/>
    <property type="molecule type" value="Genomic_DNA"/>
</dbReference>
<gene>
    <name evidence="1" type="primary">jg13146</name>
    <name evidence="1" type="ORF">PAEG_LOCUS17553</name>
</gene>
<comment type="caution">
    <text evidence="1">The sequence shown here is derived from an EMBL/GenBank/DDBJ whole genome shotgun (WGS) entry which is preliminary data.</text>
</comment>
<sequence length="126" mass="13957">MIRPGDTNTGIGASFSLNLVVVELFVSELIRGTTTVMLISAAKHSCNAQFRFEGRRCNNIHMRLICYAAVIGRWAQGDTLQVVFLACPTGCSVHRHAQGSGVDNDNILIDRKIRYLTKNYLARPGY</sequence>
<reference evidence="1" key="1">
    <citation type="submission" date="2022-03" db="EMBL/GenBank/DDBJ databases">
        <authorList>
            <person name="Lindestad O."/>
        </authorList>
    </citation>
    <scope>NUCLEOTIDE SEQUENCE</scope>
</reference>
<protein>
    <submittedName>
        <fullName evidence="1">Jg13146 protein</fullName>
    </submittedName>
</protein>
<dbReference type="Proteomes" id="UP000838756">
    <property type="component" value="Unassembled WGS sequence"/>
</dbReference>
<organism evidence="1 2">
    <name type="scientific">Pararge aegeria aegeria</name>
    <dbReference type="NCBI Taxonomy" id="348720"/>
    <lineage>
        <taxon>Eukaryota</taxon>
        <taxon>Metazoa</taxon>
        <taxon>Ecdysozoa</taxon>
        <taxon>Arthropoda</taxon>
        <taxon>Hexapoda</taxon>
        <taxon>Insecta</taxon>
        <taxon>Pterygota</taxon>
        <taxon>Neoptera</taxon>
        <taxon>Endopterygota</taxon>
        <taxon>Lepidoptera</taxon>
        <taxon>Glossata</taxon>
        <taxon>Ditrysia</taxon>
        <taxon>Papilionoidea</taxon>
        <taxon>Nymphalidae</taxon>
        <taxon>Satyrinae</taxon>
        <taxon>Satyrini</taxon>
        <taxon>Parargina</taxon>
        <taxon>Pararge</taxon>
    </lineage>
</organism>